<dbReference type="AlphaFoldDB" id="A0A550BY04"/>
<evidence type="ECO:0000313" key="2">
    <source>
        <dbReference type="EMBL" id="TRM57442.1"/>
    </source>
</evidence>
<accession>A0A550BY04</accession>
<dbReference type="EMBL" id="VDMD01000047">
    <property type="protein sequence ID" value="TRM57442.1"/>
    <property type="molecule type" value="Genomic_DNA"/>
</dbReference>
<comment type="caution">
    <text evidence="2">The sequence shown here is derived from an EMBL/GenBank/DDBJ whole genome shotgun (WGS) entry which is preliminary data.</text>
</comment>
<sequence length="245" mass="26911">MAQEILLYDIQSKVGAYSAITWRVRYALGYKRLPFRTVWVEIPDIPDVCLRIGAPPTSTYPDGSPCHTLPVIHDPNTNRTIADSLTIAAYLDAAYPAAPALFQHSSLGLHKAFQDTFHCIFMGAITHPLRRKTFAVMDARTVDYLVQERGLELAEVPAAEMARAMAKAEEGMGWVQTCITANGGDAVFVAGAALSYSDLVIASSLKWLSKASEEDWKVVSGWHDGRWGKLLRAVEGQVIDGIETM</sequence>
<reference evidence="2 3" key="1">
    <citation type="journal article" date="2019" name="New Phytol.">
        <title>Comparative genomics reveals unique wood-decay strategies and fruiting body development in the Schizophyllaceae.</title>
        <authorList>
            <person name="Almasi E."/>
            <person name="Sahu N."/>
            <person name="Krizsan K."/>
            <person name="Balint B."/>
            <person name="Kovacs G.M."/>
            <person name="Kiss B."/>
            <person name="Cseklye J."/>
            <person name="Drula E."/>
            <person name="Henrissat B."/>
            <person name="Nagy I."/>
            <person name="Chovatia M."/>
            <person name="Adam C."/>
            <person name="LaButti K."/>
            <person name="Lipzen A."/>
            <person name="Riley R."/>
            <person name="Grigoriev I.V."/>
            <person name="Nagy L.G."/>
        </authorList>
    </citation>
    <scope>NUCLEOTIDE SEQUENCE [LARGE SCALE GENOMIC DNA]</scope>
    <source>
        <strain evidence="2 3">NL-1724</strain>
    </source>
</reference>
<dbReference type="InterPro" id="IPR036249">
    <property type="entry name" value="Thioredoxin-like_sf"/>
</dbReference>
<dbReference type="Pfam" id="PF13409">
    <property type="entry name" value="GST_N_2"/>
    <property type="match status" value="1"/>
</dbReference>
<dbReference type="STRING" id="97359.A0A550BY04"/>
<protein>
    <recommendedName>
        <fullName evidence="1">GST N-terminal domain-containing protein</fullName>
    </recommendedName>
</protein>
<dbReference type="OrthoDB" id="4951845at2759"/>
<dbReference type="SUPFAM" id="SSF52833">
    <property type="entry name" value="Thioredoxin-like"/>
    <property type="match status" value="1"/>
</dbReference>
<dbReference type="InterPro" id="IPR004045">
    <property type="entry name" value="Glutathione_S-Trfase_N"/>
</dbReference>
<dbReference type="InterPro" id="IPR054416">
    <property type="entry name" value="GST_UstS-like_C"/>
</dbReference>
<dbReference type="Pfam" id="PF22041">
    <property type="entry name" value="GST_C_7"/>
    <property type="match status" value="1"/>
</dbReference>
<dbReference type="Gene3D" id="1.20.1050.10">
    <property type="match status" value="1"/>
</dbReference>
<keyword evidence="3" id="KW-1185">Reference proteome</keyword>
<evidence type="ECO:0000259" key="1">
    <source>
        <dbReference type="PROSITE" id="PS50404"/>
    </source>
</evidence>
<feature type="domain" description="GST N-terminal" evidence="1">
    <location>
        <begin position="8"/>
        <end position="99"/>
    </location>
</feature>
<gene>
    <name evidence="2" type="ORF">BD626DRAFT_514777</name>
</gene>
<proteinExistence type="predicted"/>
<name>A0A550BY04_9AGAR</name>
<dbReference type="Gene3D" id="3.40.30.10">
    <property type="entry name" value="Glutaredoxin"/>
    <property type="match status" value="1"/>
</dbReference>
<dbReference type="Proteomes" id="UP000320762">
    <property type="component" value="Unassembled WGS sequence"/>
</dbReference>
<dbReference type="PROSITE" id="PS50404">
    <property type="entry name" value="GST_NTER"/>
    <property type="match status" value="1"/>
</dbReference>
<evidence type="ECO:0000313" key="3">
    <source>
        <dbReference type="Proteomes" id="UP000320762"/>
    </source>
</evidence>
<organism evidence="2 3">
    <name type="scientific">Schizophyllum amplum</name>
    <dbReference type="NCBI Taxonomy" id="97359"/>
    <lineage>
        <taxon>Eukaryota</taxon>
        <taxon>Fungi</taxon>
        <taxon>Dikarya</taxon>
        <taxon>Basidiomycota</taxon>
        <taxon>Agaricomycotina</taxon>
        <taxon>Agaricomycetes</taxon>
        <taxon>Agaricomycetidae</taxon>
        <taxon>Agaricales</taxon>
        <taxon>Schizophyllaceae</taxon>
        <taxon>Schizophyllum</taxon>
    </lineage>
</organism>